<evidence type="ECO:0000256" key="2">
    <source>
        <dbReference type="ARBA" id="ARBA00022679"/>
    </source>
</evidence>
<dbReference type="AlphaFoldDB" id="A0AAV9DZ61"/>
<dbReference type="PANTHER" id="PTHR31642">
    <property type="entry name" value="TRICHOTHECENE 3-O-ACETYLTRANSFERASE"/>
    <property type="match status" value="1"/>
</dbReference>
<dbReference type="InterPro" id="IPR050317">
    <property type="entry name" value="Plant_Fungal_Acyltransferase"/>
</dbReference>
<organism evidence="4 5">
    <name type="scientific">Acorus calamus</name>
    <name type="common">Sweet flag</name>
    <dbReference type="NCBI Taxonomy" id="4465"/>
    <lineage>
        <taxon>Eukaryota</taxon>
        <taxon>Viridiplantae</taxon>
        <taxon>Streptophyta</taxon>
        <taxon>Embryophyta</taxon>
        <taxon>Tracheophyta</taxon>
        <taxon>Spermatophyta</taxon>
        <taxon>Magnoliopsida</taxon>
        <taxon>Liliopsida</taxon>
        <taxon>Acoraceae</taxon>
        <taxon>Acorus</taxon>
    </lineage>
</organism>
<dbReference type="EMBL" id="JAUJYO010000010">
    <property type="protein sequence ID" value="KAK1305955.1"/>
    <property type="molecule type" value="Genomic_DNA"/>
</dbReference>
<keyword evidence="2" id="KW-0808">Transferase</keyword>
<comment type="similarity">
    <text evidence="1">Belongs to the plant acyltransferase family.</text>
</comment>
<evidence type="ECO:0000256" key="3">
    <source>
        <dbReference type="ARBA" id="ARBA00023315"/>
    </source>
</evidence>
<keyword evidence="3" id="KW-0012">Acyltransferase</keyword>
<gene>
    <name evidence="4" type="ORF">QJS10_CPA10g00463</name>
</gene>
<protein>
    <submittedName>
        <fullName evidence="4">Uncharacterized protein</fullName>
    </submittedName>
</protein>
<comment type="caution">
    <text evidence="4">The sequence shown here is derived from an EMBL/GenBank/DDBJ whole genome shotgun (WGS) entry which is preliminary data.</text>
</comment>
<evidence type="ECO:0000313" key="5">
    <source>
        <dbReference type="Proteomes" id="UP001180020"/>
    </source>
</evidence>
<proteinExistence type="inferred from homology"/>
<dbReference type="Proteomes" id="UP001180020">
    <property type="component" value="Unassembled WGS sequence"/>
</dbReference>
<dbReference type="Gene3D" id="3.30.559.10">
    <property type="entry name" value="Chloramphenicol acetyltransferase-like domain"/>
    <property type="match status" value="2"/>
</dbReference>
<keyword evidence="5" id="KW-1185">Reference proteome</keyword>
<dbReference type="Pfam" id="PF02458">
    <property type="entry name" value="Transferase"/>
    <property type="match status" value="1"/>
</dbReference>
<sequence length="450" mass="49199">MAAEVSFRCKRTVVSTKPVQPGKFIHPSVLDRTVESNILRLVFYYHFPAPAALGEVTRKLRESLSTVLTAYPAVTGRLQRDSEGHWMIKCNDAGVRMVEATVKGSVEEWLLRVDREEELRLVHWEDMFQNPCFWSTFYVQLTEFEGGGLAIGLSCTHLLADAACATMLVRAWADTTFLGKMLCPPYFHALPPRRITDSQDSATRRRESSDALIEHYKSAIDNIVTPPEIDGCFATLAFDFNDESMRRCTAHQAQWAITPFEALAGLFWVCVGRAQGKPTGPQEMLVCVDARDPLGLHRGFFGNAMVFSPARCAGPMTIEVASKAVHEAAGRVGREAAVDLVEWLTLNGRDPGRGPPVFYGPGLVCADWAGLGSYGAVFEAGVRPARVSCYVGPVIGEGQILILPSPEGGDGSMGRVVMVTLPENQASKLCEEPLLLSYSPTLIMGVKGNS</sequence>
<reference evidence="4" key="1">
    <citation type="journal article" date="2023" name="Nat. Commun.">
        <title>Diploid and tetraploid genomes of Acorus and the evolution of monocots.</title>
        <authorList>
            <person name="Ma L."/>
            <person name="Liu K.W."/>
            <person name="Li Z."/>
            <person name="Hsiao Y.Y."/>
            <person name="Qi Y."/>
            <person name="Fu T."/>
            <person name="Tang G.D."/>
            <person name="Zhang D."/>
            <person name="Sun W.H."/>
            <person name="Liu D.K."/>
            <person name="Li Y."/>
            <person name="Chen G.Z."/>
            <person name="Liu X.D."/>
            <person name="Liao X.Y."/>
            <person name="Jiang Y.T."/>
            <person name="Yu X."/>
            <person name="Hao Y."/>
            <person name="Huang J."/>
            <person name="Zhao X.W."/>
            <person name="Ke S."/>
            <person name="Chen Y.Y."/>
            <person name="Wu W.L."/>
            <person name="Hsu J.L."/>
            <person name="Lin Y.F."/>
            <person name="Huang M.D."/>
            <person name="Li C.Y."/>
            <person name="Huang L."/>
            <person name="Wang Z.W."/>
            <person name="Zhao X."/>
            <person name="Zhong W.Y."/>
            <person name="Peng D.H."/>
            <person name="Ahmad S."/>
            <person name="Lan S."/>
            <person name="Zhang J.S."/>
            <person name="Tsai W.C."/>
            <person name="Van de Peer Y."/>
            <person name="Liu Z.J."/>
        </authorList>
    </citation>
    <scope>NUCLEOTIDE SEQUENCE</scope>
    <source>
        <strain evidence="4">CP</strain>
    </source>
</reference>
<reference evidence="4" key="2">
    <citation type="submission" date="2023-06" db="EMBL/GenBank/DDBJ databases">
        <authorList>
            <person name="Ma L."/>
            <person name="Liu K.-W."/>
            <person name="Li Z."/>
            <person name="Hsiao Y.-Y."/>
            <person name="Qi Y."/>
            <person name="Fu T."/>
            <person name="Tang G."/>
            <person name="Zhang D."/>
            <person name="Sun W.-H."/>
            <person name="Liu D.-K."/>
            <person name="Li Y."/>
            <person name="Chen G.-Z."/>
            <person name="Liu X.-D."/>
            <person name="Liao X.-Y."/>
            <person name="Jiang Y.-T."/>
            <person name="Yu X."/>
            <person name="Hao Y."/>
            <person name="Huang J."/>
            <person name="Zhao X.-W."/>
            <person name="Ke S."/>
            <person name="Chen Y.-Y."/>
            <person name="Wu W.-L."/>
            <person name="Hsu J.-L."/>
            <person name="Lin Y.-F."/>
            <person name="Huang M.-D."/>
            <person name="Li C.-Y."/>
            <person name="Huang L."/>
            <person name="Wang Z.-W."/>
            <person name="Zhao X."/>
            <person name="Zhong W.-Y."/>
            <person name="Peng D.-H."/>
            <person name="Ahmad S."/>
            <person name="Lan S."/>
            <person name="Zhang J.-S."/>
            <person name="Tsai W.-C."/>
            <person name="Van De Peer Y."/>
            <person name="Liu Z.-J."/>
        </authorList>
    </citation>
    <scope>NUCLEOTIDE SEQUENCE</scope>
    <source>
        <strain evidence="4">CP</strain>
        <tissue evidence="4">Leaves</tissue>
    </source>
</reference>
<dbReference type="GO" id="GO:0016747">
    <property type="term" value="F:acyltransferase activity, transferring groups other than amino-acyl groups"/>
    <property type="evidence" value="ECO:0007669"/>
    <property type="project" value="TreeGrafter"/>
</dbReference>
<evidence type="ECO:0000256" key="1">
    <source>
        <dbReference type="ARBA" id="ARBA00009861"/>
    </source>
</evidence>
<name>A0AAV9DZ61_ACOCL</name>
<accession>A0AAV9DZ61</accession>
<dbReference type="InterPro" id="IPR023213">
    <property type="entry name" value="CAT-like_dom_sf"/>
</dbReference>
<dbReference type="PANTHER" id="PTHR31642:SF26">
    <property type="entry name" value="HXXXD-TYPE ACYL-TRANSFERASE FAMILY PROTEIN"/>
    <property type="match status" value="1"/>
</dbReference>
<evidence type="ECO:0000313" key="4">
    <source>
        <dbReference type="EMBL" id="KAK1305955.1"/>
    </source>
</evidence>